<dbReference type="InterPro" id="IPR003961">
    <property type="entry name" value="FN3_dom"/>
</dbReference>
<feature type="domain" description="Ig-like" evidence="4">
    <location>
        <begin position="298"/>
        <end position="406"/>
    </location>
</feature>
<sequence>MGRRSAVLLMLTILSIVAFLCPGTDTMVVTAIKSPEKILLTLALSRREKVLVKTKFVTFDLFSLKMVKFWPNLQCISTVCVFVCEASATTTIEREKSLLSLSPLHQRTIHNGAVIFTCSYNTDPRHREDDQSTNQETIKFSWYLNGVELRGNSSHHVMMRKVSDRGMLSYLRVDPVRSRKKEDVYSCGVPVDRKLGGPIKRSNNATLTAYRYWSQVPPDFPRLNNNSIENNNIVVVLSNTGQDNVKKNSIINNYSNNNIMNNNNIIYTHIDNHKNVNHSHKNVSHSHKNINHSHKNTHKLIKIEVKNGQTIIISCPLHCDLNDQVHVNWYKNFIPLHTNNHKTMNNDNNNIHNNNYYYNIHNKFNITGTSNLKTANHGELQLVNISQTDDGYYECSMESKHGIVFSPKILIHVSDDAQDEGYMSDDSKNLMSTQESYLIKALKKFRNYSISVVPYTTNGSGPSSNALFVQTWEDVPGMPQNLQVQALNSTCIHVQWQPPTSADLNGVIRGYQVYCMQVSATNHKSAPVVLDITNGSATEVTVVDLMPGTTYQVQVAAYNRMGDGEKSDGKNITTAHQAMDAPRNLTLTLTLGERPSILATWKPPQTVVPVNQYKVQYGIKGQPHTMNQEFVEGNRLKFQTRYLEKGVEYELSVSAKSLDEEWGEEAVGCVVTPEGAPMGAPLNVSSTDITSQSFKLTWAPPMISHQNGRIVMYEIRELSDQTMDDWMTNTTENFFLISNLESRARYTYQVRAYTAVGSGPWSSSTDVHTLPEKWILRSALNIASDGEVVKEGGRDFQRREPQKANADLARVFNTS</sequence>
<evidence type="ECO:0000256" key="2">
    <source>
        <dbReference type="ARBA" id="ARBA00023157"/>
    </source>
</evidence>
<dbReference type="CDD" id="cd00063">
    <property type="entry name" value="FN3"/>
    <property type="match status" value="3"/>
</dbReference>
<dbReference type="SMART" id="SM00060">
    <property type="entry name" value="FN3"/>
    <property type="match status" value="3"/>
</dbReference>
<dbReference type="InterPro" id="IPR036116">
    <property type="entry name" value="FN3_sf"/>
</dbReference>
<dbReference type="PRINTS" id="PR00014">
    <property type="entry name" value="FNTYPEIII"/>
</dbReference>
<dbReference type="EMBL" id="KB096023">
    <property type="protein sequence ID" value="ESO09155.1"/>
    <property type="molecule type" value="Genomic_DNA"/>
</dbReference>
<dbReference type="SUPFAM" id="SSF49265">
    <property type="entry name" value="Fibronectin type III"/>
    <property type="match status" value="2"/>
</dbReference>
<evidence type="ECO:0000259" key="5">
    <source>
        <dbReference type="PROSITE" id="PS50853"/>
    </source>
</evidence>
<organism evidence="7 8">
    <name type="scientific">Helobdella robusta</name>
    <name type="common">Californian leech</name>
    <dbReference type="NCBI Taxonomy" id="6412"/>
    <lineage>
        <taxon>Eukaryota</taxon>
        <taxon>Metazoa</taxon>
        <taxon>Spiralia</taxon>
        <taxon>Lophotrochozoa</taxon>
        <taxon>Annelida</taxon>
        <taxon>Clitellata</taxon>
        <taxon>Hirudinea</taxon>
        <taxon>Rhynchobdellida</taxon>
        <taxon>Glossiphoniidae</taxon>
        <taxon>Helobdella</taxon>
    </lineage>
</organism>
<feature type="domain" description="Fibronectin type-III" evidence="5">
    <location>
        <begin position="680"/>
        <end position="772"/>
    </location>
</feature>
<dbReference type="SUPFAM" id="SSF48726">
    <property type="entry name" value="Immunoglobulin"/>
    <property type="match status" value="1"/>
</dbReference>
<dbReference type="Pfam" id="PF00041">
    <property type="entry name" value="fn3"/>
    <property type="match status" value="3"/>
</dbReference>
<reference evidence="6 8" key="2">
    <citation type="journal article" date="2013" name="Nature">
        <title>Insights into bilaterian evolution from three spiralian genomes.</title>
        <authorList>
            <person name="Simakov O."/>
            <person name="Marletaz F."/>
            <person name="Cho S.J."/>
            <person name="Edsinger-Gonzales E."/>
            <person name="Havlak P."/>
            <person name="Hellsten U."/>
            <person name="Kuo D.H."/>
            <person name="Larsson T."/>
            <person name="Lv J."/>
            <person name="Arendt D."/>
            <person name="Savage R."/>
            <person name="Osoegawa K."/>
            <person name="de Jong P."/>
            <person name="Grimwood J."/>
            <person name="Chapman J.A."/>
            <person name="Shapiro H."/>
            <person name="Aerts A."/>
            <person name="Otillar R.P."/>
            <person name="Terry A.Y."/>
            <person name="Boore J.L."/>
            <person name="Grigoriev I.V."/>
            <person name="Lindberg D.R."/>
            <person name="Seaver E.C."/>
            <person name="Weisblat D.A."/>
            <person name="Putnam N.H."/>
            <person name="Rokhsar D.S."/>
        </authorList>
    </citation>
    <scope>NUCLEOTIDE SEQUENCE</scope>
</reference>
<dbReference type="OrthoDB" id="10001713at2759"/>
<evidence type="ECO:0000259" key="4">
    <source>
        <dbReference type="PROSITE" id="PS50835"/>
    </source>
</evidence>
<reference evidence="7" key="3">
    <citation type="submission" date="2015-06" db="UniProtKB">
        <authorList>
            <consortium name="EnsemblMetazoa"/>
        </authorList>
    </citation>
    <scope>IDENTIFICATION</scope>
</reference>
<dbReference type="AlphaFoldDB" id="T1F1E2"/>
<dbReference type="InterPro" id="IPR036179">
    <property type="entry name" value="Ig-like_dom_sf"/>
</dbReference>
<dbReference type="InterPro" id="IPR003598">
    <property type="entry name" value="Ig_sub2"/>
</dbReference>
<protein>
    <submittedName>
        <fullName evidence="6 7">Uncharacterized protein</fullName>
    </submittedName>
</protein>
<dbReference type="PROSITE" id="PS50835">
    <property type="entry name" value="IG_LIKE"/>
    <property type="match status" value="1"/>
</dbReference>
<evidence type="ECO:0000313" key="7">
    <source>
        <dbReference type="EnsemblMetazoa" id="HelroP169099"/>
    </source>
</evidence>
<dbReference type="InterPro" id="IPR003599">
    <property type="entry name" value="Ig_sub"/>
</dbReference>
<name>T1F1E2_HELRO</name>
<evidence type="ECO:0000313" key="8">
    <source>
        <dbReference type="Proteomes" id="UP000015101"/>
    </source>
</evidence>
<dbReference type="InterPro" id="IPR013106">
    <property type="entry name" value="Ig_V-set"/>
</dbReference>
<keyword evidence="2" id="KW-1015">Disulfide bond</keyword>
<feature type="signal peptide" evidence="3">
    <location>
        <begin position="1"/>
        <end position="26"/>
    </location>
</feature>
<dbReference type="PANTHER" id="PTHR44170">
    <property type="entry name" value="PROTEIN SIDEKICK"/>
    <property type="match status" value="1"/>
</dbReference>
<dbReference type="CTD" id="20202642"/>
<dbReference type="Proteomes" id="UP000015101">
    <property type="component" value="Unassembled WGS sequence"/>
</dbReference>
<dbReference type="EnsemblMetazoa" id="HelroT169099">
    <property type="protein sequence ID" value="HelroP169099"/>
    <property type="gene ID" value="HelroG169099"/>
</dbReference>
<gene>
    <name evidence="7" type="primary">20202642</name>
    <name evidence="6" type="ORF">HELRODRAFT_169099</name>
</gene>
<dbReference type="SMART" id="SM00409">
    <property type="entry name" value="IG"/>
    <property type="match status" value="2"/>
</dbReference>
<dbReference type="STRING" id="6412.T1F1E2"/>
<dbReference type="RefSeq" id="XP_009013177.1">
    <property type="nucleotide sequence ID" value="XM_009014929.1"/>
</dbReference>
<accession>T1F1E2</accession>
<dbReference type="GeneID" id="20202642"/>
<dbReference type="InParanoid" id="T1F1E2"/>
<evidence type="ECO:0000256" key="1">
    <source>
        <dbReference type="ARBA" id="ARBA00022737"/>
    </source>
</evidence>
<dbReference type="InterPro" id="IPR013783">
    <property type="entry name" value="Ig-like_fold"/>
</dbReference>
<dbReference type="PROSITE" id="PS50853">
    <property type="entry name" value="FN3"/>
    <property type="match status" value="4"/>
</dbReference>
<proteinExistence type="predicted"/>
<evidence type="ECO:0000256" key="3">
    <source>
        <dbReference type="SAM" id="SignalP"/>
    </source>
</evidence>
<keyword evidence="3" id="KW-0732">Signal</keyword>
<dbReference type="KEGG" id="hro:HELRODRAFT_169099"/>
<feature type="domain" description="Fibronectin type-III" evidence="5">
    <location>
        <begin position="478"/>
        <end position="577"/>
    </location>
</feature>
<dbReference type="HOGENOM" id="CLU_346569_0_0_1"/>
<keyword evidence="8" id="KW-1185">Reference proteome</keyword>
<evidence type="ECO:0000313" key="6">
    <source>
        <dbReference type="EMBL" id="ESO09155.1"/>
    </source>
</evidence>
<dbReference type="SMART" id="SM00408">
    <property type="entry name" value="IGc2"/>
    <property type="match status" value="1"/>
</dbReference>
<dbReference type="Pfam" id="PF07686">
    <property type="entry name" value="V-set"/>
    <property type="match status" value="1"/>
</dbReference>
<dbReference type="EMBL" id="AMQM01003176">
    <property type="status" value="NOT_ANNOTATED_CDS"/>
    <property type="molecule type" value="Genomic_DNA"/>
</dbReference>
<feature type="domain" description="Fibronectin type-III" evidence="5">
    <location>
        <begin position="581"/>
        <end position="675"/>
    </location>
</feature>
<dbReference type="FunFam" id="2.60.40.10:FF:004844">
    <property type="match status" value="1"/>
</dbReference>
<reference evidence="8" key="1">
    <citation type="submission" date="2012-12" db="EMBL/GenBank/DDBJ databases">
        <authorList>
            <person name="Hellsten U."/>
            <person name="Grimwood J."/>
            <person name="Chapman J.A."/>
            <person name="Shapiro H."/>
            <person name="Aerts A."/>
            <person name="Otillar R.P."/>
            <person name="Terry A.Y."/>
            <person name="Boore J.L."/>
            <person name="Simakov O."/>
            <person name="Marletaz F."/>
            <person name="Cho S.-J."/>
            <person name="Edsinger-Gonzales E."/>
            <person name="Havlak P."/>
            <person name="Kuo D.-H."/>
            <person name="Larsson T."/>
            <person name="Lv J."/>
            <person name="Arendt D."/>
            <person name="Savage R."/>
            <person name="Osoegawa K."/>
            <person name="de Jong P."/>
            <person name="Lindberg D.R."/>
            <person name="Seaver E.C."/>
            <person name="Weisblat D.A."/>
            <person name="Putnam N.H."/>
            <person name="Grigoriev I.V."/>
            <person name="Rokhsar D.S."/>
        </authorList>
    </citation>
    <scope>NUCLEOTIDE SEQUENCE</scope>
</reference>
<dbReference type="eggNOG" id="KOG4228">
    <property type="taxonomic scope" value="Eukaryota"/>
</dbReference>
<keyword evidence="1" id="KW-0677">Repeat</keyword>
<feature type="domain" description="Fibronectin type-III" evidence="5">
    <location>
        <begin position="376"/>
        <end position="474"/>
    </location>
</feature>
<dbReference type="InterPro" id="IPR007110">
    <property type="entry name" value="Ig-like_dom"/>
</dbReference>
<dbReference type="Gene3D" id="2.60.40.10">
    <property type="entry name" value="Immunoglobulins"/>
    <property type="match status" value="5"/>
</dbReference>
<dbReference type="FunFam" id="2.60.40.10:FF:002655">
    <property type="entry name" value="Roundabout-like protein 4"/>
    <property type="match status" value="1"/>
</dbReference>
<feature type="chain" id="PRO_5010980217" evidence="3">
    <location>
        <begin position="27"/>
        <end position="815"/>
    </location>
</feature>
<dbReference type="PANTHER" id="PTHR44170:SF54">
    <property type="entry name" value="FI24025P1"/>
    <property type="match status" value="1"/>
</dbReference>